<proteinExistence type="predicted"/>
<dbReference type="AlphaFoldDB" id="A0A2V3ITS4"/>
<dbReference type="OrthoDB" id="534815at2759"/>
<evidence type="ECO:0000313" key="3">
    <source>
        <dbReference type="EMBL" id="PXF45523.1"/>
    </source>
</evidence>
<organism evidence="3 4">
    <name type="scientific">Gracilariopsis chorda</name>
    <dbReference type="NCBI Taxonomy" id="448386"/>
    <lineage>
        <taxon>Eukaryota</taxon>
        <taxon>Rhodophyta</taxon>
        <taxon>Florideophyceae</taxon>
        <taxon>Rhodymeniophycidae</taxon>
        <taxon>Gracilariales</taxon>
        <taxon>Gracilariaceae</taxon>
        <taxon>Gracilariopsis</taxon>
    </lineage>
</organism>
<dbReference type="Pfam" id="PF22766">
    <property type="entry name" value="ZW10_C2"/>
    <property type="match status" value="1"/>
</dbReference>
<evidence type="ECO:0000259" key="1">
    <source>
        <dbReference type="Pfam" id="PF20666"/>
    </source>
</evidence>
<dbReference type="GO" id="GO:1990423">
    <property type="term" value="C:RZZ complex"/>
    <property type="evidence" value="ECO:0007669"/>
    <property type="project" value="TreeGrafter"/>
</dbReference>
<dbReference type="PANTHER" id="PTHR12205:SF0">
    <property type="entry name" value="CENTROMERE_KINETOCHORE PROTEIN ZW10 HOMOLOG"/>
    <property type="match status" value="1"/>
</dbReference>
<dbReference type="InterPro" id="IPR048343">
    <property type="entry name" value="ZW10_C"/>
</dbReference>
<reference evidence="3 4" key="1">
    <citation type="journal article" date="2018" name="Mol. Biol. Evol.">
        <title>Analysis of the draft genome of the red seaweed Gracilariopsis chorda provides insights into genome size evolution in Rhodophyta.</title>
        <authorList>
            <person name="Lee J."/>
            <person name="Yang E.C."/>
            <person name="Graf L."/>
            <person name="Yang J.H."/>
            <person name="Qiu H."/>
            <person name="Zel Zion U."/>
            <person name="Chan C.X."/>
            <person name="Stephens T.G."/>
            <person name="Weber A.P.M."/>
            <person name="Boo G.H."/>
            <person name="Boo S.M."/>
            <person name="Kim K.M."/>
            <person name="Shin Y."/>
            <person name="Jung M."/>
            <person name="Lee S.J."/>
            <person name="Yim H.S."/>
            <person name="Lee J.H."/>
            <person name="Bhattacharya D."/>
            <person name="Yoon H.S."/>
        </authorList>
    </citation>
    <scope>NUCLEOTIDE SEQUENCE [LARGE SCALE GENOMIC DNA]</scope>
    <source>
        <strain evidence="3 4">SKKU-2015</strain>
        <tissue evidence="3">Whole body</tissue>
    </source>
</reference>
<gene>
    <name evidence="3" type="ORF">BWQ96_04725</name>
</gene>
<feature type="domain" description="ZW10 C-terminal helical" evidence="2">
    <location>
        <begin position="594"/>
        <end position="739"/>
    </location>
</feature>
<accession>A0A2V3ITS4</accession>
<protein>
    <submittedName>
        <fullName evidence="3">Uncharacterized protein</fullName>
    </submittedName>
</protein>
<evidence type="ECO:0000259" key="2">
    <source>
        <dbReference type="Pfam" id="PF22766"/>
    </source>
</evidence>
<dbReference type="PANTHER" id="PTHR12205">
    <property type="entry name" value="CENTROMERE/KINETOCHORE PROTEIN ZW10"/>
    <property type="match status" value="1"/>
</dbReference>
<feature type="domain" description="Centromere/kinetochore protein zw10 C-terminal" evidence="1">
    <location>
        <begin position="439"/>
        <end position="566"/>
    </location>
</feature>
<sequence>MVATKILDEALRGGEPARALEQRCLASLHRAESEVKEALSSAPAFIAESKSKHILLLTNADEVNAMIEMLGESLDEITKRTQQMNERSRLDSLRKEALDDLSAELVPFVKVAEALQVSDSISEASFPELQLSITQLHRTAALASESGYSQLVRMITELHERADEATAMMKARYMDTYEVRPNSIIARGHRASSPSINIATADASSTALAEAGMLDDAIQGIVSELVRNQVASGLAQATVCFESRSDLNYVLEWSSGVDDSAELLEFDLDDLETVSEDDIDIMTQHLDISNAAARALRIYDVFRDHVVGPDFSRQLAVAMQPWFIDHVLPSSIITSSSRPSKHGSVPREMLRSRVMTVSACARVIQEAVRARGATSFKLRLDIDCLEGTIGAECRAQAVLTARKAIGTFADARHDDHEMVECPLSATRYIPLSERRQDYFPPCLVTRAALTVQDMFLSTRMDAVKAHKSGSPTIGSALNAASIECLRAYREDVPVQHNSELRASLRLKALYYNDCLMLAHSCRRSHKETGFQEDLDVQKRSLEEAANKVMMIVRRTAEQRLVENLNAACRNGALGAYGTLTRIQRSSALSGAYNAMREVVHVFSEIVPTELAEIAASTLLQKYLVILMKEVVALSEISADGCEQIDGILEDADNNVNTLMDNVKSMETLRGNASPPNIVVQLRSSQQRLSAIREILNARMEDIVRAYRTGKYNAIISRQEVEHFVKAIFEDTPLRSGFIADLDMSLEQESQEWENSNW</sequence>
<evidence type="ECO:0000313" key="4">
    <source>
        <dbReference type="Proteomes" id="UP000247409"/>
    </source>
</evidence>
<dbReference type="EMBL" id="NBIV01000059">
    <property type="protein sequence ID" value="PXF45523.1"/>
    <property type="molecule type" value="Genomic_DNA"/>
</dbReference>
<dbReference type="Gene3D" id="1.10.357.150">
    <property type="match status" value="1"/>
</dbReference>
<dbReference type="STRING" id="448386.A0A2V3ITS4"/>
<keyword evidence="4" id="KW-1185">Reference proteome</keyword>
<dbReference type="InterPro" id="IPR046362">
    <property type="entry name" value="Zw10/DSL1_C_sf"/>
</dbReference>
<dbReference type="Proteomes" id="UP000247409">
    <property type="component" value="Unassembled WGS sequence"/>
</dbReference>
<name>A0A2V3ITS4_9FLOR</name>
<dbReference type="Pfam" id="PF20666">
    <property type="entry name" value="ZW10_C"/>
    <property type="match status" value="1"/>
</dbReference>
<comment type="caution">
    <text evidence="3">The sequence shown here is derived from an EMBL/GenBank/DDBJ whole genome shotgun (WGS) entry which is preliminary data.</text>
</comment>
<dbReference type="InterPro" id="IPR055148">
    <property type="entry name" value="ZW10_C_2"/>
</dbReference>
<dbReference type="GO" id="GO:0006888">
    <property type="term" value="P:endoplasmic reticulum to Golgi vesicle-mediated transport"/>
    <property type="evidence" value="ECO:0007669"/>
    <property type="project" value="TreeGrafter"/>
</dbReference>
<dbReference type="GO" id="GO:0007094">
    <property type="term" value="P:mitotic spindle assembly checkpoint signaling"/>
    <property type="evidence" value="ECO:0007669"/>
    <property type="project" value="TreeGrafter"/>
</dbReference>
<dbReference type="GO" id="GO:0005737">
    <property type="term" value="C:cytoplasm"/>
    <property type="evidence" value="ECO:0007669"/>
    <property type="project" value="GOC"/>
</dbReference>